<comment type="caution">
    <text evidence="16">The sequence shown here is derived from an EMBL/GenBank/DDBJ whole genome shotgun (WGS) entry which is preliminary data.</text>
</comment>
<evidence type="ECO:0000256" key="11">
    <source>
        <dbReference type="ARBA" id="ARBA00039885"/>
    </source>
</evidence>
<dbReference type="CDD" id="cd23799">
    <property type="entry name" value="UBCc_UBE2J"/>
    <property type="match status" value="1"/>
</dbReference>
<dbReference type="EMBL" id="JAPDMQ010000360">
    <property type="protein sequence ID" value="KAK0526276.1"/>
    <property type="molecule type" value="Genomic_DNA"/>
</dbReference>
<dbReference type="PANTHER" id="PTHR24067">
    <property type="entry name" value="UBIQUITIN-CONJUGATING ENZYME E2"/>
    <property type="match status" value="1"/>
</dbReference>
<dbReference type="SUPFAM" id="SSF54495">
    <property type="entry name" value="UBC-like"/>
    <property type="match status" value="1"/>
</dbReference>
<dbReference type="SMART" id="SM00212">
    <property type="entry name" value="UBCc"/>
    <property type="match status" value="1"/>
</dbReference>
<proteinExistence type="predicted"/>
<evidence type="ECO:0000256" key="9">
    <source>
        <dbReference type="ARBA" id="ARBA00022989"/>
    </source>
</evidence>
<keyword evidence="17" id="KW-1185">Reference proteome</keyword>
<organism evidence="16 17">
    <name type="scientific">Tilletia horrida</name>
    <dbReference type="NCBI Taxonomy" id="155126"/>
    <lineage>
        <taxon>Eukaryota</taxon>
        <taxon>Fungi</taxon>
        <taxon>Dikarya</taxon>
        <taxon>Basidiomycota</taxon>
        <taxon>Ustilaginomycotina</taxon>
        <taxon>Exobasidiomycetes</taxon>
        <taxon>Tilletiales</taxon>
        <taxon>Tilletiaceae</taxon>
        <taxon>Tilletia</taxon>
    </lineage>
</organism>
<evidence type="ECO:0000256" key="6">
    <source>
        <dbReference type="ARBA" id="ARBA00022786"/>
    </source>
</evidence>
<gene>
    <name evidence="16" type="primary">UBC6</name>
    <name evidence="16" type="ORF">OC842_005238</name>
</gene>
<evidence type="ECO:0000256" key="3">
    <source>
        <dbReference type="ARBA" id="ARBA00022679"/>
    </source>
</evidence>
<feature type="domain" description="UBC core" evidence="15">
    <location>
        <begin position="5"/>
        <end position="162"/>
    </location>
</feature>
<dbReference type="InterPro" id="IPR050113">
    <property type="entry name" value="Ub_conjugating_enzyme"/>
</dbReference>
<evidence type="ECO:0000256" key="10">
    <source>
        <dbReference type="ARBA" id="ARBA00023136"/>
    </source>
</evidence>
<feature type="transmembrane region" description="Helical" evidence="14">
    <location>
        <begin position="261"/>
        <end position="278"/>
    </location>
</feature>
<keyword evidence="9 14" id="KW-1133">Transmembrane helix</keyword>
<accession>A0AAN6JIT7</accession>
<evidence type="ECO:0000313" key="16">
    <source>
        <dbReference type="EMBL" id="KAK0526276.1"/>
    </source>
</evidence>
<evidence type="ECO:0000256" key="5">
    <source>
        <dbReference type="ARBA" id="ARBA00022741"/>
    </source>
</evidence>
<sequence>MATKAATKRLGKEHLMMIKEPPQYCIARPREDNILEWHYIIRGPPDTPFHGGEYWGVLQFPPEYPFKPPGIKMFTPSGRFKPDAKICTSMSDFHPGSWNVAWSVSTIIVGLLSFMVSDEMTTGSVSGTESERKTLAQQSHAWNIQQKKFKDLFPEYSGATCVDLPNMGATPSSAAAQGSGTAATSATTAAQAGSTATSSKVGMRTFGSKGLSASARHSGCTGTGEVPGQAGSSSSDALQQQQQQQGNGRNHGGLFGMSNKVALALAFFAYLFLSRLFAGPTSSS</sequence>
<dbReference type="InterPro" id="IPR016135">
    <property type="entry name" value="UBQ-conjugating_enzyme/RWD"/>
</dbReference>
<dbReference type="AlphaFoldDB" id="A0AAN6JIT7"/>
<reference evidence="16" key="1">
    <citation type="journal article" date="2023" name="PhytoFront">
        <title>Draft Genome Resources of Seven Strains of Tilletia horrida, Causal Agent of Kernel Smut of Rice.</title>
        <authorList>
            <person name="Khanal S."/>
            <person name="Antony Babu S."/>
            <person name="Zhou X.G."/>
        </authorList>
    </citation>
    <scope>NUCLEOTIDE SEQUENCE</scope>
    <source>
        <strain evidence="16">TX3</strain>
    </source>
</reference>
<dbReference type="Gene3D" id="3.10.110.10">
    <property type="entry name" value="Ubiquitin Conjugating Enzyme"/>
    <property type="match status" value="1"/>
</dbReference>
<dbReference type="PROSITE" id="PS50127">
    <property type="entry name" value="UBC_2"/>
    <property type="match status" value="1"/>
</dbReference>
<feature type="region of interest" description="Disordered" evidence="13">
    <location>
        <begin position="210"/>
        <end position="251"/>
    </location>
</feature>
<keyword evidence="6" id="KW-0833">Ubl conjugation pathway</keyword>
<evidence type="ECO:0000259" key="15">
    <source>
        <dbReference type="PROSITE" id="PS50127"/>
    </source>
</evidence>
<evidence type="ECO:0000256" key="1">
    <source>
        <dbReference type="ARBA" id="ARBA00004586"/>
    </source>
</evidence>
<keyword evidence="16" id="KW-0012">Acyltransferase</keyword>
<evidence type="ECO:0000256" key="14">
    <source>
        <dbReference type="SAM" id="Phobius"/>
    </source>
</evidence>
<name>A0AAN6JIT7_9BASI</name>
<dbReference type="InterPro" id="IPR000608">
    <property type="entry name" value="UBC"/>
</dbReference>
<keyword evidence="5" id="KW-0547">Nucleotide-binding</keyword>
<evidence type="ECO:0000256" key="8">
    <source>
        <dbReference type="ARBA" id="ARBA00022840"/>
    </source>
</evidence>
<dbReference type="Pfam" id="PF00179">
    <property type="entry name" value="UQ_con"/>
    <property type="match status" value="1"/>
</dbReference>
<comment type="subcellular location">
    <subcellularLocation>
        <location evidence="1">Endoplasmic reticulum membrane</location>
    </subcellularLocation>
</comment>
<protein>
    <recommendedName>
        <fullName evidence="11">Ubiquitin-conjugating enzyme E2 6</fullName>
        <ecNumber evidence="2">2.3.2.23</ecNumber>
    </recommendedName>
    <alternativeName>
        <fullName evidence="12">E2 ubiquitin-conjugating enzyme 6</fullName>
    </alternativeName>
</protein>
<dbReference type="GO" id="GO:0061631">
    <property type="term" value="F:ubiquitin conjugating enzyme activity"/>
    <property type="evidence" value="ECO:0007669"/>
    <property type="project" value="UniProtKB-EC"/>
</dbReference>
<dbReference type="Proteomes" id="UP001176521">
    <property type="component" value="Unassembled WGS sequence"/>
</dbReference>
<evidence type="ECO:0000256" key="2">
    <source>
        <dbReference type="ARBA" id="ARBA00012486"/>
    </source>
</evidence>
<evidence type="ECO:0000313" key="17">
    <source>
        <dbReference type="Proteomes" id="UP001176521"/>
    </source>
</evidence>
<keyword evidence="4 14" id="KW-0812">Transmembrane</keyword>
<evidence type="ECO:0000256" key="4">
    <source>
        <dbReference type="ARBA" id="ARBA00022692"/>
    </source>
</evidence>
<dbReference type="FunFam" id="3.10.110.10:FF:000023">
    <property type="entry name" value="Ubiquitin-conjugating enzyme E2 J2"/>
    <property type="match status" value="1"/>
</dbReference>
<keyword evidence="10 14" id="KW-0472">Membrane</keyword>
<dbReference type="GO" id="GO:0005524">
    <property type="term" value="F:ATP binding"/>
    <property type="evidence" value="ECO:0007669"/>
    <property type="project" value="UniProtKB-KW"/>
</dbReference>
<keyword evidence="7" id="KW-0256">Endoplasmic reticulum</keyword>
<evidence type="ECO:0000256" key="7">
    <source>
        <dbReference type="ARBA" id="ARBA00022824"/>
    </source>
</evidence>
<dbReference type="GO" id="GO:0005789">
    <property type="term" value="C:endoplasmic reticulum membrane"/>
    <property type="evidence" value="ECO:0007669"/>
    <property type="project" value="UniProtKB-SubCell"/>
</dbReference>
<keyword evidence="8" id="KW-0067">ATP-binding</keyword>
<evidence type="ECO:0000256" key="13">
    <source>
        <dbReference type="SAM" id="MobiDB-lite"/>
    </source>
</evidence>
<keyword evidence="3 16" id="KW-0808">Transferase</keyword>
<dbReference type="EC" id="2.3.2.23" evidence="2"/>
<evidence type="ECO:0000256" key="12">
    <source>
        <dbReference type="ARBA" id="ARBA00042181"/>
    </source>
</evidence>